<evidence type="ECO:0000313" key="2">
    <source>
        <dbReference type="EMBL" id="AKZ60335.1"/>
    </source>
</evidence>
<name>A0A0K2B4K8_STRA7</name>
<gene>
    <name evidence="2" type="ORF">SAM23877_7292</name>
</gene>
<dbReference type="Proteomes" id="UP000061018">
    <property type="component" value="Chromosome"/>
</dbReference>
<reference evidence="3" key="1">
    <citation type="journal article" date="2015" name="J. Biotechnol.">
        <title>Complete genome sequence of Streptomyces ambofaciens ATCC 23877, the spiramycin producer.</title>
        <authorList>
            <person name="Thibessard A."/>
            <person name="Haas D."/>
            <person name="Gerbaud C."/>
            <person name="Aigle B."/>
            <person name="Lautru S."/>
            <person name="Pernodet J.L."/>
            <person name="Leblond P."/>
        </authorList>
    </citation>
    <scope>NUCLEOTIDE SEQUENCE [LARGE SCALE GENOMIC DNA]</scope>
    <source>
        <strain evidence="3">ATCC 23877 / 3486 / DSM 40053 / JCM 4204 / NBRC 12836 / NRRL B-2516</strain>
    </source>
</reference>
<proteinExistence type="predicted"/>
<accession>A0A0K2B4K8</accession>
<organism evidence="2 3">
    <name type="scientific">Streptomyces ambofaciens (strain ATCC 23877 / 3486 / DSM 40053 / JCM 4204 / NBRC 12836 / NRRL B-2516)</name>
    <dbReference type="NCBI Taxonomy" id="278992"/>
    <lineage>
        <taxon>Bacteria</taxon>
        <taxon>Bacillati</taxon>
        <taxon>Actinomycetota</taxon>
        <taxon>Actinomycetes</taxon>
        <taxon>Kitasatosporales</taxon>
        <taxon>Streptomycetaceae</taxon>
        <taxon>Streptomyces</taxon>
    </lineage>
</organism>
<dbReference type="EMBL" id="CP012382">
    <property type="protein sequence ID" value="AKZ60335.1"/>
    <property type="molecule type" value="Genomic_DNA"/>
</dbReference>
<protein>
    <submittedName>
        <fullName evidence="2">Uncharacterized protein</fullName>
    </submittedName>
</protein>
<dbReference type="AlphaFoldDB" id="A0A0K2B4K8"/>
<feature type="region of interest" description="Disordered" evidence="1">
    <location>
        <begin position="1"/>
        <end position="35"/>
    </location>
</feature>
<sequence length="82" mass="8777">MAHGFDRGYSRHTLRDQVRCARNSPSGATGRHRRAHTVSAMALTSGKPLLSPAVGVATVSDDKRSEHSLIDGVSAHSIGWRA</sequence>
<dbReference type="KEGG" id="samb:SAM23877_7292"/>
<evidence type="ECO:0000313" key="3">
    <source>
        <dbReference type="Proteomes" id="UP000061018"/>
    </source>
</evidence>
<evidence type="ECO:0000256" key="1">
    <source>
        <dbReference type="SAM" id="MobiDB-lite"/>
    </source>
</evidence>
<feature type="compositionally biased region" description="Basic and acidic residues" evidence="1">
    <location>
        <begin position="1"/>
        <end position="19"/>
    </location>
</feature>